<proteinExistence type="predicted"/>
<gene>
    <name evidence="1" type="ordered locus">Veis_3971</name>
</gene>
<accession>A1WPX1</accession>
<dbReference type="HOGENOM" id="CLU_2572934_0_0_4"/>
<evidence type="ECO:0000313" key="2">
    <source>
        <dbReference type="Proteomes" id="UP000000374"/>
    </source>
</evidence>
<reference evidence="2" key="1">
    <citation type="submission" date="2006-12" db="EMBL/GenBank/DDBJ databases">
        <title>Complete sequence of chromosome 1 of Verminephrobacter eiseniae EF01-2.</title>
        <authorList>
            <person name="Copeland A."/>
            <person name="Lucas S."/>
            <person name="Lapidus A."/>
            <person name="Barry K."/>
            <person name="Detter J.C."/>
            <person name="Glavina del Rio T."/>
            <person name="Dalin E."/>
            <person name="Tice H."/>
            <person name="Pitluck S."/>
            <person name="Chertkov O."/>
            <person name="Brettin T."/>
            <person name="Bruce D."/>
            <person name="Han C."/>
            <person name="Tapia R."/>
            <person name="Gilna P."/>
            <person name="Schmutz J."/>
            <person name="Larimer F."/>
            <person name="Land M."/>
            <person name="Hauser L."/>
            <person name="Kyrpides N."/>
            <person name="Kim E."/>
            <person name="Stahl D."/>
            <person name="Richardson P."/>
        </authorList>
    </citation>
    <scope>NUCLEOTIDE SEQUENCE [LARGE SCALE GENOMIC DNA]</scope>
    <source>
        <strain evidence="2">EF01-2</strain>
    </source>
</reference>
<dbReference type="KEGG" id="vei:Veis_3971"/>
<keyword evidence="2" id="KW-1185">Reference proteome</keyword>
<dbReference type="STRING" id="391735.Veis_3971"/>
<sequence>MNRRLRRCWCANRRHMRIRCVRGREFSSAAGLSCNVDFGISPQAYLRQETLAPAAFRIVSGDAEYRVAAFASRPGEYHSSV</sequence>
<evidence type="ECO:0000313" key="1">
    <source>
        <dbReference type="EMBL" id="ABM59678.1"/>
    </source>
</evidence>
<dbReference type="AlphaFoldDB" id="A1WPX1"/>
<organism evidence="1 2">
    <name type="scientific">Verminephrobacter eiseniae (strain EF01-2)</name>
    <dbReference type="NCBI Taxonomy" id="391735"/>
    <lineage>
        <taxon>Bacteria</taxon>
        <taxon>Pseudomonadati</taxon>
        <taxon>Pseudomonadota</taxon>
        <taxon>Betaproteobacteria</taxon>
        <taxon>Burkholderiales</taxon>
        <taxon>Comamonadaceae</taxon>
        <taxon>Verminephrobacter</taxon>
    </lineage>
</organism>
<name>A1WPX1_VEREI</name>
<dbReference type="EMBL" id="CP000542">
    <property type="protein sequence ID" value="ABM59678.1"/>
    <property type="molecule type" value="Genomic_DNA"/>
</dbReference>
<dbReference type="Proteomes" id="UP000000374">
    <property type="component" value="Chromosome"/>
</dbReference>
<protein>
    <submittedName>
        <fullName evidence="1">Uncharacterized protein</fullName>
    </submittedName>
</protein>